<evidence type="ECO:0000313" key="1">
    <source>
        <dbReference type="EMBL" id="KAG5267840.1"/>
    </source>
</evidence>
<comment type="caution">
    <text evidence="1">The sequence shown here is derived from an EMBL/GenBank/DDBJ whole genome shotgun (WGS) entry which is preliminary data.</text>
</comment>
<protein>
    <submittedName>
        <fullName evidence="1">Uncharacterized protein</fullName>
    </submittedName>
</protein>
<dbReference type="AlphaFoldDB" id="A0AAV6FYL2"/>
<evidence type="ECO:0000313" key="2">
    <source>
        <dbReference type="Proteomes" id="UP000823561"/>
    </source>
</evidence>
<gene>
    <name evidence="1" type="ORF">AALO_G00226420</name>
</gene>
<organism evidence="1 2">
    <name type="scientific">Alosa alosa</name>
    <name type="common">allis shad</name>
    <dbReference type="NCBI Taxonomy" id="278164"/>
    <lineage>
        <taxon>Eukaryota</taxon>
        <taxon>Metazoa</taxon>
        <taxon>Chordata</taxon>
        <taxon>Craniata</taxon>
        <taxon>Vertebrata</taxon>
        <taxon>Euteleostomi</taxon>
        <taxon>Actinopterygii</taxon>
        <taxon>Neopterygii</taxon>
        <taxon>Teleostei</taxon>
        <taxon>Clupei</taxon>
        <taxon>Clupeiformes</taxon>
        <taxon>Clupeoidei</taxon>
        <taxon>Clupeidae</taxon>
        <taxon>Alosa</taxon>
    </lineage>
</organism>
<reference evidence="1 2" key="1">
    <citation type="submission" date="2020-10" db="EMBL/GenBank/DDBJ databases">
        <title>Chromosome-scale genome assembly of the Allis shad, Alosa alosa.</title>
        <authorList>
            <person name="Margot Z."/>
            <person name="Christophe K."/>
            <person name="Cabau C."/>
            <person name="Louis A."/>
            <person name="Berthelot C."/>
            <person name="Parey E."/>
            <person name="Roest Crollius H."/>
            <person name="Montfort J."/>
            <person name="Robinson-Rechavi M."/>
            <person name="Bucao C."/>
            <person name="Bouchez O."/>
            <person name="Gislard M."/>
            <person name="Lluch J."/>
            <person name="Milhes M."/>
            <person name="Lampietro C."/>
            <person name="Lopez Roques C."/>
            <person name="Donnadieu C."/>
            <person name="Braasch I."/>
            <person name="Desvignes T."/>
            <person name="Postlethwait J."/>
            <person name="Bobe J."/>
            <person name="Guiguen Y."/>
        </authorList>
    </citation>
    <scope>NUCLEOTIDE SEQUENCE [LARGE SCALE GENOMIC DNA]</scope>
    <source>
        <strain evidence="1">M-15738</strain>
        <tissue evidence="1">Blood</tissue>
    </source>
</reference>
<proteinExistence type="predicted"/>
<name>A0AAV6FYL2_9TELE</name>
<sequence length="81" mass="8985">MVTSGRPKAVLIIYTVQEDYESPFIFMPFGRAQLAEATSNKQKPTESLSRKSPPLGVVCIITLATYCCWSKNDLELTSTVL</sequence>
<keyword evidence="2" id="KW-1185">Reference proteome</keyword>
<accession>A0AAV6FYL2</accession>
<dbReference type="Proteomes" id="UP000823561">
    <property type="component" value="Chromosome 17"/>
</dbReference>
<dbReference type="EMBL" id="JADWDJ010000017">
    <property type="protein sequence ID" value="KAG5267840.1"/>
    <property type="molecule type" value="Genomic_DNA"/>
</dbReference>